<evidence type="ECO:0000259" key="2">
    <source>
        <dbReference type="Pfam" id="PF13559"/>
    </source>
</evidence>
<proteinExistence type="predicted"/>
<reference evidence="3 4" key="1">
    <citation type="submission" date="2017-03" db="EMBL/GenBank/DDBJ databases">
        <title>Draft genome sequence of Streptomyces scabrisporus NF3, endophyte isolated from Amphipterygium adstringens.</title>
        <authorList>
            <person name="Vazquez M."/>
            <person name="Ceapa C.D."/>
            <person name="Rodriguez Luna D."/>
            <person name="Sanchez Esquivel S."/>
        </authorList>
    </citation>
    <scope>NUCLEOTIDE SEQUENCE [LARGE SCALE GENOMIC DNA]</scope>
    <source>
        <strain evidence="3 4">NF3</strain>
    </source>
</reference>
<dbReference type="RefSeq" id="WP_078977003.1">
    <property type="nucleotide sequence ID" value="NZ_MWQN01000001.1"/>
</dbReference>
<keyword evidence="1" id="KW-0812">Transmembrane</keyword>
<name>A0A1T3P0U7_9ACTN</name>
<dbReference type="AlphaFoldDB" id="A0A1T3P0U7"/>
<dbReference type="STRING" id="159449.B4N89_18835"/>
<evidence type="ECO:0000313" key="3">
    <source>
        <dbReference type="EMBL" id="OPC82723.1"/>
    </source>
</evidence>
<dbReference type="Pfam" id="PF13559">
    <property type="entry name" value="DUF4129"/>
    <property type="match status" value="1"/>
</dbReference>
<accession>A0A1T3P0U7</accession>
<keyword evidence="1" id="KW-0472">Membrane</keyword>
<protein>
    <recommendedName>
        <fullName evidence="2">Protein-glutamine gamma-glutamyltransferase-like C-terminal domain-containing protein</fullName>
    </recommendedName>
</protein>
<sequence length="221" mass="24342">MTRLALPLLPRDWAPVDIPRDDARDAARDELSRVEYHRDDPNPVRRILDWLFDRLGDLVSRAGDNTPGGFTGLAVIVLVLIGALVLLRLRLGPLRTARRAELPLYGEHGPMPAARHRAAADAHAAAGRWDEAVRERFRAIVRDLEERAVLDVRPGRTADEAAVEGGRALPEVAADLRAAAAIFDDVHYGGRTADRALDDRLRDLDTRCAAARPRAAERIPG</sequence>
<gene>
    <name evidence="3" type="ORF">B4N89_18835</name>
</gene>
<evidence type="ECO:0000313" key="4">
    <source>
        <dbReference type="Proteomes" id="UP000190037"/>
    </source>
</evidence>
<dbReference type="InterPro" id="IPR025403">
    <property type="entry name" value="TgpA-like_C"/>
</dbReference>
<evidence type="ECO:0000256" key="1">
    <source>
        <dbReference type="SAM" id="Phobius"/>
    </source>
</evidence>
<comment type="caution">
    <text evidence="3">The sequence shown here is derived from an EMBL/GenBank/DDBJ whole genome shotgun (WGS) entry which is preliminary data.</text>
</comment>
<dbReference type="OrthoDB" id="3389322at2"/>
<dbReference type="Proteomes" id="UP000190037">
    <property type="component" value="Unassembled WGS sequence"/>
</dbReference>
<feature type="domain" description="Protein-glutamine gamma-glutamyltransferase-like C-terminal" evidence="2">
    <location>
        <begin position="136"/>
        <end position="205"/>
    </location>
</feature>
<organism evidence="3 4">
    <name type="scientific">Embleya scabrispora</name>
    <dbReference type="NCBI Taxonomy" id="159449"/>
    <lineage>
        <taxon>Bacteria</taxon>
        <taxon>Bacillati</taxon>
        <taxon>Actinomycetota</taxon>
        <taxon>Actinomycetes</taxon>
        <taxon>Kitasatosporales</taxon>
        <taxon>Streptomycetaceae</taxon>
        <taxon>Embleya</taxon>
    </lineage>
</organism>
<feature type="transmembrane region" description="Helical" evidence="1">
    <location>
        <begin position="70"/>
        <end position="89"/>
    </location>
</feature>
<keyword evidence="1" id="KW-1133">Transmembrane helix</keyword>
<keyword evidence="4" id="KW-1185">Reference proteome</keyword>
<dbReference type="EMBL" id="MWQN01000001">
    <property type="protein sequence ID" value="OPC82723.1"/>
    <property type="molecule type" value="Genomic_DNA"/>
</dbReference>